<dbReference type="AlphaFoldDB" id="A0A918NX57"/>
<comment type="caution">
    <text evidence="2">The sequence shown here is derived from an EMBL/GenBank/DDBJ whole genome shotgun (WGS) entry which is preliminary data.</text>
</comment>
<sequence>MHDQHPTTDRRTRPNPALGAFLRSRRDRLTPAQAGIRPVPGLRRVPGLRKEEVAGLASISPDHYSRLEQGRQRTLSDDLCEALARALNLTDVERKHLRSLAGLRSPRGGWDRPQQPEPGLLRVMTALDHLPTLLLGRRLDVLATNALLAETLGGTFEPGTSFARWLLLDGAARARIVNWADYASAAVGALRYELGRHPHDRALAALIEDLRAQEPHVDRWWHDQGVTDRTSVTKRIAHPTGGPLEFGVEAVTLPQNSDQQLVIYTVEPDSPTARVLPLLSSCALQAARV</sequence>
<evidence type="ECO:0000313" key="2">
    <source>
        <dbReference type="EMBL" id="GGY03013.1"/>
    </source>
</evidence>
<gene>
    <name evidence="2" type="ORF">GCM10010358_65950</name>
</gene>
<accession>A0A918NX57</accession>
<dbReference type="SUPFAM" id="SSF47413">
    <property type="entry name" value="lambda repressor-like DNA-binding domains"/>
    <property type="match status" value="1"/>
</dbReference>
<dbReference type="InterPro" id="IPR001387">
    <property type="entry name" value="Cro/C1-type_HTH"/>
</dbReference>
<reference evidence="2" key="1">
    <citation type="journal article" date="2014" name="Int. J. Syst. Evol. Microbiol.">
        <title>Complete genome sequence of Corynebacterium casei LMG S-19264T (=DSM 44701T), isolated from a smear-ripened cheese.</title>
        <authorList>
            <consortium name="US DOE Joint Genome Institute (JGI-PGF)"/>
            <person name="Walter F."/>
            <person name="Albersmeier A."/>
            <person name="Kalinowski J."/>
            <person name="Ruckert C."/>
        </authorList>
    </citation>
    <scope>NUCLEOTIDE SEQUENCE</scope>
    <source>
        <strain evidence="2">JCM 4790</strain>
    </source>
</reference>
<dbReference type="PROSITE" id="PS50943">
    <property type="entry name" value="HTH_CROC1"/>
    <property type="match status" value="1"/>
</dbReference>
<name>A0A918NX57_9ACTN</name>
<feature type="domain" description="HTH cro/C1-type" evidence="1">
    <location>
        <begin position="42"/>
        <end position="94"/>
    </location>
</feature>
<dbReference type="PANTHER" id="PTHR35010">
    <property type="entry name" value="BLL4672 PROTEIN-RELATED"/>
    <property type="match status" value="1"/>
</dbReference>
<dbReference type="PANTHER" id="PTHR35010:SF2">
    <property type="entry name" value="BLL4672 PROTEIN"/>
    <property type="match status" value="1"/>
</dbReference>
<dbReference type="Gene3D" id="3.30.450.180">
    <property type="match status" value="1"/>
</dbReference>
<dbReference type="Proteomes" id="UP000619244">
    <property type="component" value="Unassembled WGS sequence"/>
</dbReference>
<organism evidence="2 3">
    <name type="scientific">Streptomyces minutiscleroticus</name>
    <dbReference type="NCBI Taxonomy" id="68238"/>
    <lineage>
        <taxon>Bacteria</taxon>
        <taxon>Bacillati</taxon>
        <taxon>Actinomycetota</taxon>
        <taxon>Actinomycetes</taxon>
        <taxon>Kitasatosporales</taxon>
        <taxon>Streptomycetaceae</taxon>
        <taxon>Streptomyces</taxon>
    </lineage>
</organism>
<dbReference type="RefSeq" id="WP_190194010.1">
    <property type="nucleotide sequence ID" value="NZ_BMVU01000049.1"/>
</dbReference>
<dbReference type="Pfam" id="PF17765">
    <property type="entry name" value="MLTR_LBD"/>
    <property type="match status" value="1"/>
</dbReference>
<dbReference type="Gene3D" id="1.10.260.40">
    <property type="entry name" value="lambda repressor-like DNA-binding domains"/>
    <property type="match status" value="1"/>
</dbReference>
<proteinExistence type="predicted"/>
<dbReference type="InterPro" id="IPR010982">
    <property type="entry name" value="Lambda_DNA-bd_dom_sf"/>
</dbReference>
<dbReference type="CDD" id="cd00093">
    <property type="entry name" value="HTH_XRE"/>
    <property type="match status" value="1"/>
</dbReference>
<evidence type="ECO:0000313" key="3">
    <source>
        <dbReference type="Proteomes" id="UP000619244"/>
    </source>
</evidence>
<evidence type="ECO:0000259" key="1">
    <source>
        <dbReference type="PROSITE" id="PS50943"/>
    </source>
</evidence>
<keyword evidence="3" id="KW-1185">Reference proteome</keyword>
<dbReference type="EMBL" id="BMVU01000049">
    <property type="protein sequence ID" value="GGY03013.1"/>
    <property type="molecule type" value="Genomic_DNA"/>
</dbReference>
<dbReference type="SMART" id="SM00530">
    <property type="entry name" value="HTH_XRE"/>
    <property type="match status" value="1"/>
</dbReference>
<reference evidence="2" key="2">
    <citation type="submission" date="2020-09" db="EMBL/GenBank/DDBJ databases">
        <authorList>
            <person name="Sun Q."/>
            <person name="Ohkuma M."/>
        </authorList>
    </citation>
    <scope>NUCLEOTIDE SEQUENCE</scope>
    <source>
        <strain evidence="2">JCM 4790</strain>
    </source>
</reference>
<protein>
    <submittedName>
        <fullName evidence="2">Transcriptional regulator</fullName>
    </submittedName>
</protein>
<dbReference type="GO" id="GO:0003677">
    <property type="term" value="F:DNA binding"/>
    <property type="evidence" value="ECO:0007669"/>
    <property type="project" value="InterPro"/>
</dbReference>
<dbReference type="InterPro" id="IPR041413">
    <property type="entry name" value="MLTR_LBD"/>
</dbReference>
<dbReference type="Pfam" id="PF13560">
    <property type="entry name" value="HTH_31"/>
    <property type="match status" value="1"/>
</dbReference>